<feature type="region of interest" description="Disordered" evidence="3">
    <location>
        <begin position="26"/>
        <end position="100"/>
    </location>
</feature>
<evidence type="ECO:0000256" key="1">
    <source>
        <dbReference type="ARBA" id="ARBA00022614"/>
    </source>
</evidence>
<dbReference type="EMBL" id="FRAB01000021">
    <property type="protein sequence ID" value="SHK41500.1"/>
    <property type="molecule type" value="Genomic_DNA"/>
</dbReference>
<feature type="domain" description="Disease resistance R13L4/SHOC-2-like LRR" evidence="4">
    <location>
        <begin position="150"/>
        <end position="256"/>
    </location>
</feature>
<dbReference type="SMART" id="SM00364">
    <property type="entry name" value="LRR_BAC"/>
    <property type="match status" value="6"/>
</dbReference>
<dbReference type="SUPFAM" id="SSF52058">
    <property type="entry name" value="L domain-like"/>
    <property type="match status" value="1"/>
</dbReference>
<accession>A0A1M6SA10</accession>
<dbReference type="Proteomes" id="UP000184395">
    <property type="component" value="Unassembled WGS sequence"/>
</dbReference>
<dbReference type="RefSeq" id="WP_073430296.1">
    <property type="nucleotide sequence ID" value="NZ_CADFGY010000021.1"/>
</dbReference>
<evidence type="ECO:0000256" key="2">
    <source>
        <dbReference type="ARBA" id="ARBA00022737"/>
    </source>
</evidence>
<dbReference type="Pfam" id="PF23598">
    <property type="entry name" value="LRR_14"/>
    <property type="match status" value="1"/>
</dbReference>
<name>A0A1M6SA10_9BURK</name>
<dbReference type="PROSITE" id="PS51450">
    <property type="entry name" value="LRR"/>
    <property type="match status" value="2"/>
</dbReference>
<dbReference type="Gene3D" id="3.80.10.10">
    <property type="entry name" value="Ribonuclease Inhibitor"/>
    <property type="match status" value="1"/>
</dbReference>
<dbReference type="PANTHER" id="PTHR48051">
    <property type="match status" value="1"/>
</dbReference>
<dbReference type="GO" id="GO:0005737">
    <property type="term" value="C:cytoplasm"/>
    <property type="evidence" value="ECO:0007669"/>
    <property type="project" value="TreeGrafter"/>
</dbReference>
<dbReference type="SMART" id="SM00369">
    <property type="entry name" value="LRR_TYP"/>
    <property type="match status" value="6"/>
</dbReference>
<feature type="compositionally biased region" description="Polar residues" evidence="3">
    <location>
        <begin position="33"/>
        <end position="45"/>
    </location>
</feature>
<dbReference type="InterPro" id="IPR050216">
    <property type="entry name" value="LRR_domain-containing"/>
</dbReference>
<dbReference type="AlphaFoldDB" id="A0A1M6SA10"/>
<evidence type="ECO:0000313" key="5">
    <source>
        <dbReference type="EMBL" id="SHK41500.1"/>
    </source>
</evidence>
<sequence length="579" mass="62714">MDYFKYGDVFNHAQFVEAYNSLSHPANAGEQANGMSPQAGDQTAQPRRRAVAGELQALQNLRLGDAAKPRPPRPAQKNPAEGGTSRPGAKTKQPEAPFEERVQQDFERWLTGGAPTAQRSDAAARIEYAELEQEHTLTLDGLSLGRIPAKVGQFAQLRALRIGGNQLDHLPSAVTRLKQLQTLDARDNRMTELPSNIGRLLSLKHLNVDSNRLESLPHELADLAQLEALSARSNRLRLVPPRMGALKNLRELDLAQNQLGDIPGTWGPLFGLLGRLDLSHNQLQQLPSTCEIPVRKLNLNVSENASMASLPTVFGGFGYAAKLRLTAADDHQLKNAGGRVKVNTRGTNIRQGLVNEARLAAGRGIEKGRAVPGRHRPRLVPLEGSDWNSTSSELSFMRDHEESGEIEGLQHVGQGAEADETWGERRLQAWAEGLAEQYASRHFPAQTSTPALAPQQEPEPDLWTAARVDMFDIEGAGGGPSVLPSPPPAPQRRSDLLAALHAELERLPQPQASAVAAYLSSVPQHRLAFALAQLRNGPGGRMQGDMAGTMPMPGAAAATARLNDAAAPWFEVQQPFGPV</sequence>
<protein>
    <recommendedName>
        <fullName evidence="4">Disease resistance R13L4/SHOC-2-like LRR domain-containing protein</fullName>
    </recommendedName>
</protein>
<evidence type="ECO:0000313" key="6">
    <source>
        <dbReference type="Proteomes" id="UP000184395"/>
    </source>
</evidence>
<keyword evidence="2" id="KW-0677">Repeat</keyword>
<dbReference type="STRING" id="169427.SAMN05192548_102187"/>
<keyword evidence="1" id="KW-0433">Leucine-rich repeat</keyword>
<dbReference type="OrthoDB" id="8532199at2"/>
<dbReference type="PANTHER" id="PTHR48051:SF1">
    <property type="entry name" value="RAS SUPPRESSOR PROTEIN 1"/>
    <property type="match status" value="1"/>
</dbReference>
<dbReference type="InterPro" id="IPR032675">
    <property type="entry name" value="LRR_dom_sf"/>
</dbReference>
<evidence type="ECO:0000259" key="4">
    <source>
        <dbReference type="Pfam" id="PF23598"/>
    </source>
</evidence>
<proteinExistence type="predicted"/>
<gene>
    <name evidence="5" type="ORF">SAMN05192548_102187</name>
</gene>
<organism evidence="5 6">
    <name type="scientific">Paraburkholderia terricola</name>
    <dbReference type="NCBI Taxonomy" id="169427"/>
    <lineage>
        <taxon>Bacteria</taxon>
        <taxon>Pseudomonadati</taxon>
        <taxon>Pseudomonadota</taxon>
        <taxon>Betaproteobacteria</taxon>
        <taxon>Burkholderiales</taxon>
        <taxon>Burkholderiaceae</taxon>
        <taxon>Paraburkholderia</taxon>
    </lineage>
</organism>
<evidence type="ECO:0000256" key="3">
    <source>
        <dbReference type="SAM" id="MobiDB-lite"/>
    </source>
</evidence>
<dbReference type="InterPro" id="IPR003591">
    <property type="entry name" value="Leu-rich_rpt_typical-subtyp"/>
</dbReference>
<dbReference type="InterPro" id="IPR001611">
    <property type="entry name" value="Leu-rich_rpt"/>
</dbReference>
<feature type="region of interest" description="Disordered" evidence="3">
    <location>
        <begin position="369"/>
        <end position="390"/>
    </location>
</feature>
<dbReference type="InterPro" id="IPR055414">
    <property type="entry name" value="LRR_R13L4/SHOC2-like"/>
</dbReference>
<reference evidence="5 6" key="1">
    <citation type="submission" date="2016-11" db="EMBL/GenBank/DDBJ databases">
        <authorList>
            <person name="Jaros S."/>
            <person name="Januszkiewicz K."/>
            <person name="Wedrychowicz H."/>
        </authorList>
    </citation>
    <scope>NUCLEOTIDE SEQUENCE [LARGE SCALE GENOMIC DNA]</scope>
    <source>
        <strain evidence="5 6">LMG 20594</strain>
    </source>
</reference>